<accession>Q58KC5</accession>
<geneLocation type="plasmid" evidence="1">
    <name>p49879.2</name>
</geneLocation>
<gene>
    <name evidence="1" type="primary">ORF88.1</name>
</gene>
<name>Q58KC5_9BACT</name>
<reference evidence="1" key="1">
    <citation type="journal article" date="2005" name="Appl. Environ. Microbiol.">
        <title>Isolation, Sequence Analysis, and Comparison of Two Plasmids (28 and 29 Kilobases) from the Biomining Bacterium Leptospirillum ferrooxidans ATCC 49879.</title>
        <authorList>
            <person name="Coram N.J."/>
            <person name="van Zyl L.J."/>
            <person name="Rawlings D.E."/>
        </authorList>
    </citation>
    <scope>NUCLEOTIDE SEQUENCE</scope>
    <source>
        <strain evidence="1">ATCC 49879</strain>
        <plasmid evidence="1">p49879.2</plasmid>
    </source>
</reference>
<dbReference type="AlphaFoldDB" id="Q58KC5"/>
<proteinExistence type="predicted"/>
<dbReference type="EMBL" id="AY941099">
    <property type="protein sequence ID" value="AAX38512.1"/>
    <property type="molecule type" value="Genomic_DNA"/>
</dbReference>
<keyword evidence="1" id="KW-0614">Plasmid</keyword>
<evidence type="ECO:0000313" key="1">
    <source>
        <dbReference type="EMBL" id="AAX38512.1"/>
    </source>
</evidence>
<organism evidence="1">
    <name type="scientific">Leptospirillum ferrooxidans</name>
    <dbReference type="NCBI Taxonomy" id="180"/>
    <lineage>
        <taxon>Bacteria</taxon>
        <taxon>Pseudomonadati</taxon>
        <taxon>Nitrospirota</taxon>
        <taxon>Nitrospiria</taxon>
        <taxon>Nitrospirales</taxon>
        <taxon>Nitrospiraceae</taxon>
        <taxon>Leptospirillum</taxon>
    </lineage>
</organism>
<dbReference type="RefSeq" id="WP_011265159.1">
    <property type="nucleotide sequence ID" value="NC_006909.1"/>
</dbReference>
<sequence length="88" mass="9940">MKAKPDIDPFKLKKDPSAFIEGATAEIADRTKKNKRSISTPRVQKVFRLPIDLTHALKRESTERSVQTGARVTETELVEQALRAFFKG</sequence>
<protein>
    <submittedName>
        <fullName evidence="1">ORF88.1</fullName>
    </submittedName>
</protein>